<dbReference type="InterPro" id="IPR020846">
    <property type="entry name" value="MFS_dom"/>
</dbReference>
<evidence type="ECO:0000256" key="3">
    <source>
        <dbReference type="ARBA" id="ARBA00022692"/>
    </source>
</evidence>
<feature type="transmembrane region" description="Helical" evidence="6">
    <location>
        <begin position="97"/>
        <end position="120"/>
    </location>
</feature>
<keyword evidence="5 6" id="KW-0472">Membrane</keyword>
<feature type="transmembrane region" description="Helical" evidence="6">
    <location>
        <begin position="46"/>
        <end position="66"/>
    </location>
</feature>
<dbReference type="PROSITE" id="PS50850">
    <property type="entry name" value="MFS"/>
    <property type="match status" value="1"/>
</dbReference>
<dbReference type="PANTHER" id="PTHR43124">
    <property type="entry name" value="PURINE EFFLUX PUMP PBUE"/>
    <property type="match status" value="1"/>
</dbReference>
<dbReference type="OrthoDB" id="9788453at2"/>
<keyword evidence="3 6" id="KW-0812">Transmembrane</keyword>
<evidence type="ECO:0000256" key="4">
    <source>
        <dbReference type="ARBA" id="ARBA00022989"/>
    </source>
</evidence>
<evidence type="ECO:0000256" key="2">
    <source>
        <dbReference type="ARBA" id="ARBA00022475"/>
    </source>
</evidence>
<organism evidence="8 9">
    <name type="scientific">Pantoea rodasii</name>
    <dbReference type="NCBI Taxonomy" id="1076549"/>
    <lineage>
        <taxon>Bacteria</taxon>
        <taxon>Pseudomonadati</taxon>
        <taxon>Pseudomonadota</taxon>
        <taxon>Gammaproteobacteria</taxon>
        <taxon>Enterobacterales</taxon>
        <taxon>Erwiniaceae</taxon>
        <taxon>Pantoea</taxon>
    </lineage>
</organism>
<dbReference type="InterPro" id="IPR036259">
    <property type="entry name" value="MFS_trans_sf"/>
</dbReference>
<feature type="transmembrane region" description="Helical" evidence="6">
    <location>
        <begin position="162"/>
        <end position="184"/>
    </location>
</feature>
<dbReference type="Proteomes" id="UP000232062">
    <property type="component" value="Unassembled WGS sequence"/>
</dbReference>
<feature type="transmembrane region" description="Helical" evidence="6">
    <location>
        <begin position="239"/>
        <end position="259"/>
    </location>
</feature>
<evidence type="ECO:0000256" key="5">
    <source>
        <dbReference type="ARBA" id="ARBA00023136"/>
    </source>
</evidence>
<feature type="transmembrane region" description="Helical" evidence="6">
    <location>
        <begin position="358"/>
        <end position="378"/>
    </location>
</feature>
<feature type="transmembrane region" description="Helical" evidence="6">
    <location>
        <begin position="271"/>
        <end position="289"/>
    </location>
</feature>
<feature type="transmembrane region" description="Helical" evidence="6">
    <location>
        <begin position="132"/>
        <end position="150"/>
    </location>
</feature>
<evidence type="ECO:0000256" key="6">
    <source>
        <dbReference type="SAM" id="Phobius"/>
    </source>
</evidence>
<dbReference type="GO" id="GO:0005886">
    <property type="term" value="C:plasma membrane"/>
    <property type="evidence" value="ECO:0007669"/>
    <property type="project" value="UniProtKB-SubCell"/>
</dbReference>
<keyword evidence="9" id="KW-1185">Reference proteome</keyword>
<sequence>MQTKGSLLLLTLSVAVFGVITTEIGIIGLLPKLVSQLHVTATQVGFLVSIYALVVAVTGPFITLLVSGLNKKHVLLVILLVFVISNLIYATTDVFNMMLIFRILPALTHAVFFAVALVVATDSVPKEKSAGAAAKIFAGVAIGLVLGVPLNTLLAEHISLAAAFWFAAVACMVAFTGILLFVPSMPAKKKVSFASQLRVLRNGKLWLTIVTVTMIFAAMFSSFSYVADYLSGITHLDNNTISGMLLLFGICGFIGNFIFSSLLQKNVVKTTYLYPLLFVLVLLLIWLTGNSVLAMGLMMVFWGAFHSSGLVISQTWLMREATQAPEFANSLYMSFSNLGITIGSLAGGWFIAEFGTHSVVLSSIIFALLAFLSIHIKLRADGAVNGMEQRSDRQVKQN</sequence>
<evidence type="ECO:0000313" key="8">
    <source>
        <dbReference type="EMBL" id="PJZ03259.1"/>
    </source>
</evidence>
<reference evidence="8 9" key="1">
    <citation type="submission" date="2017-11" db="EMBL/GenBank/DDBJ databases">
        <title>The genome sequence of Pantoea rodasii DSM 26611.</title>
        <authorList>
            <person name="Gao J."/>
            <person name="Mao X."/>
            <person name="Sun J."/>
        </authorList>
    </citation>
    <scope>NUCLEOTIDE SEQUENCE [LARGE SCALE GENOMIC DNA]</scope>
    <source>
        <strain evidence="8 9">DSM 26611</strain>
    </source>
</reference>
<evidence type="ECO:0000313" key="9">
    <source>
        <dbReference type="Proteomes" id="UP000232062"/>
    </source>
</evidence>
<proteinExistence type="predicted"/>
<comment type="subcellular location">
    <subcellularLocation>
        <location evidence="1">Cell membrane</location>
        <topology evidence="1">Multi-pass membrane protein</topology>
    </subcellularLocation>
</comment>
<dbReference type="SUPFAM" id="SSF103473">
    <property type="entry name" value="MFS general substrate transporter"/>
    <property type="match status" value="1"/>
</dbReference>
<gene>
    <name evidence="8" type="ORF">PRCB_21990</name>
</gene>
<evidence type="ECO:0000259" key="7">
    <source>
        <dbReference type="PROSITE" id="PS50850"/>
    </source>
</evidence>
<keyword evidence="2" id="KW-1003">Cell membrane</keyword>
<dbReference type="Pfam" id="PF07690">
    <property type="entry name" value="MFS_1"/>
    <property type="match status" value="1"/>
</dbReference>
<dbReference type="RefSeq" id="WP_100703711.1">
    <property type="nucleotide sequence ID" value="NZ_MLFP01000003.1"/>
</dbReference>
<dbReference type="STRING" id="1076549.HA45_06270"/>
<feature type="transmembrane region" description="Helical" evidence="6">
    <location>
        <begin position="73"/>
        <end position="91"/>
    </location>
</feature>
<keyword evidence="4 6" id="KW-1133">Transmembrane helix</keyword>
<dbReference type="InterPro" id="IPR050189">
    <property type="entry name" value="MFS_Efflux_Transporters"/>
</dbReference>
<accession>A0A2M9W6X2</accession>
<dbReference type="GO" id="GO:0022857">
    <property type="term" value="F:transmembrane transporter activity"/>
    <property type="evidence" value="ECO:0007669"/>
    <property type="project" value="InterPro"/>
</dbReference>
<feature type="transmembrane region" description="Helical" evidence="6">
    <location>
        <begin position="330"/>
        <end position="352"/>
    </location>
</feature>
<feature type="transmembrane region" description="Helical" evidence="6">
    <location>
        <begin position="205"/>
        <end position="227"/>
    </location>
</feature>
<evidence type="ECO:0000256" key="1">
    <source>
        <dbReference type="ARBA" id="ARBA00004651"/>
    </source>
</evidence>
<dbReference type="CDD" id="cd17324">
    <property type="entry name" value="MFS_NepI_like"/>
    <property type="match status" value="1"/>
</dbReference>
<dbReference type="PANTHER" id="PTHR43124:SF3">
    <property type="entry name" value="CHLORAMPHENICOL EFFLUX PUMP RV0191"/>
    <property type="match status" value="1"/>
</dbReference>
<dbReference type="AlphaFoldDB" id="A0A2M9W6X2"/>
<protein>
    <submittedName>
        <fullName evidence="8">MFS transporter</fullName>
    </submittedName>
</protein>
<dbReference type="EMBL" id="PIQI01000028">
    <property type="protein sequence ID" value="PJZ03259.1"/>
    <property type="molecule type" value="Genomic_DNA"/>
</dbReference>
<dbReference type="InterPro" id="IPR011701">
    <property type="entry name" value="MFS"/>
</dbReference>
<feature type="transmembrane region" description="Helical" evidence="6">
    <location>
        <begin position="295"/>
        <end position="318"/>
    </location>
</feature>
<dbReference type="Gene3D" id="1.20.1250.20">
    <property type="entry name" value="MFS general substrate transporter like domains"/>
    <property type="match status" value="1"/>
</dbReference>
<comment type="caution">
    <text evidence="8">The sequence shown here is derived from an EMBL/GenBank/DDBJ whole genome shotgun (WGS) entry which is preliminary data.</text>
</comment>
<feature type="domain" description="Major facilitator superfamily (MFS) profile" evidence="7">
    <location>
        <begin position="6"/>
        <end position="381"/>
    </location>
</feature>
<name>A0A2M9W6X2_9GAMM</name>